<accession>A0A7S1V7D4</accession>
<evidence type="ECO:0000313" key="2">
    <source>
        <dbReference type="EMBL" id="CAD9290437.1"/>
    </source>
</evidence>
<dbReference type="AlphaFoldDB" id="A0A7S1V7D4"/>
<dbReference type="EMBL" id="HBGK01031861">
    <property type="protein sequence ID" value="CAD9290437.1"/>
    <property type="molecule type" value="Transcribed_RNA"/>
</dbReference>
<feature type="compositionally biased region" description="Polar residues" evidence="1">
    <location>
        <begin position="27"/>
        <end position="41"/>
    </location>
</feature>
<reference evidence="2" key="1">
    <citation type="submission" date="2021-01" db="EMBL/GenBank/DDBJ databases">
        <authorList>
            <person name="Corre E."/>
            <person name="Pelletier E."/>
            <person name="Niang G."/>
            <person name="Scheremetjew M."/>
            <person name="Finn R."/>
            <person name="Kale V."/>
            <person name="Holt S."/>
            <person name="Cochrane G."/>
            <person name="Meng A."/>
            <person name="Brown T."/>
            <person name="Cohen L."/>
        </authorList>
    </citation>
    <scope>NUCLEOTIDE SEQUENCE</scope>
    <source>
        <strain evidence="2">CCMP 410</strain>
    </source>
</reference>
<sequence length="205" mass="22935">MNTSGVREIGDMHDELTSVLKMCSSVKLEQQSKAPKQQPTEKPTKGAIDDTSFRMKSPQSPMSLLGMSHALLNEKSKISRAASCPSASTLKKERSVKFSKDVIIREHNITLGDQPWRGGPPVTLSWEQLNTCLIDLDEFENVRAGCRRTEPDLRIGGKERRNLLKTMAGFSDSDLLKAQRIKTHLRSDGRRRNLSGRRRSPPPAL</sequence>
<organism evidence="2">
    <name type="scientific">Grammatophora oceanica</name>
    <dbReference type="NCBI Taxonomy" id="210454"/>
    <lineage>
        <taxon>Eukaryota</taxon>
        <taxon>Sar</taxon>
        <taxon>Stramenopiles</taxon>
        <taxon>Ochrophyta</taxon>
        <taxon>Bacillariophyta</taxon>
        <taxon>Fragilariophyceae</taxon>
        <taxon>Fragilariophycidae</taxon>
        <taxon>Rhabdonematales</taxon>
        <taxon>Grammatophoraceae</taxon>
        <taxon>Grammatophora</taxon>
    </lineage>
</organism>
<name>A0A7S1V7D4_9STRA</name>
<feature type="compositionally biased region" description="Basic and acidic residues" evidence="1">
    <location>
        <begin position="42"/>
        <end position="53"/>
    </location>
</feature>
<feature type="compositionally biased region" description="Basic residues" evidence="1">
    <location>
        <begin position="192"/>
        <end position="205"/>
    </location>
</feature>
<protein>
    <submittedName>
        <fullName evidence="2">Uncharacterized protein</fullName>
    </submittedName>
</protein>
<feature type="region of interest" description="Disordered" evidence="1">
    <location>
        <begin position="186"/>
        <end position="205"/>
    </location>
</feature>
<feature type="region of interest" description="Disordered" evidence="1">
    <location>
        <begin position="27"/>
        <end position="59"/>
    </location>
</feature>
<proteinExistence type="predicted"/>
<gene>
    <name evidence="2" type="ORF">GOCE00092_LOCUS16636</name>
</gene>
<evidence type="ECO:0000256" key="1">
    <source>
        <dbReference type="SAM" id="MobiDB-lite"/>
    </source>
</evidence>